<evidence type="ECO:0000256" key="2">
    <source>
        <dbReference type="ARBA" id="ARBA00023054"/>
    </source>
</evidence>
<protein>
    <submittedName>
        <fullName evidence="7">LTD domain-containing protein</fullName>
    </submittedName>
</protein>
<dbReference type="GO" id="GO:0031507">
    <property type="term" value="P:heterochromatin formation"/>
    <property type="evidence" value="ECO:0007669"/>
    <property type="project" value="TreeGrafter"/>
</dbReference>
<dbReference type="GO" id="GO:0051664">
    <property type="term" value="P:nuclear pore localization"/>
    <property type="evidence" value="ECO:0007669"/>
    <property type="project" value="TreeGrafter"/>
</dbReference>
<keyword evidence="1" id="KW-0403">Intermediate filament</keyword>
<dbReference type="GO" id="GO:0090435">
    <property type="term" value="P:protein localization to nuclear envelope"/>
    <property type="evidence" value="ECO:0007669"/>
    <property type="project" value="TreeGrafter"/>
</dbReference>
<evidence type="ECO:0000313" key="7">
    <source>
        <dbReference type="WBParaSite" id="PSAMB.scaffold385size53683.g5250.t1"/>
    </source>
</evidence>
<dbReference type="InterPro" id="IPR036415">
    <property type="entry name" value="Lamin_tail_dom_sf"/>
</dbReference>
<dbReference type="SUPFAM" id="SSF64593">
    <property type="entry name" value="Intermediate filament protein, coiled coil region"/>
    <property type="match status" value="1"/>
</dbReference>
<dbReference type="InterPro" id="IPR001322">
    <property type="entry name" value="Lamin_tail_dom"/>
</dbReference>
<dbReference type="GO" id="GO:0007097">
    <property type="term" value="P:nuclear migration"/>
    <property type="evidence" value="ECO:0007669"/>
    <property type="project" value="TreeGrafter"/>
</dbReference>
<organism evidence="6 7">
    <name type="scientific">Plectus sambesii</name>
    <dbReference type="NCBI Taxonomy" id="2011161"/>
    <lineage>
        <taxon>Eukaryota</taxon>
        <taxon>Metazoa</taxon>
        <taxon>Ecdysozoa</taxon>
        <taxon>Nematoda</taxon>
        <taxon>Chromadorea</taxon>
        <taxon>Plectida</taxon>
        <taxon>Plectina</taxon>
        <taxon>Plectoidea</taxon>
        <taxon>Plectidae</taxon>
        <taxon>Plectus</taxon>
    </lineage>
</organism>
<evidence type="ECO:0000256" key="1">
    <source>
        <dbReference type="ARBA" id="ARBA00022754"/>
    </source>
</evidence>
<evidence type="ECO:0000256" key="3">
    <source>
        <dbReference type="SAM" id="Coils"/>
    </source>
</evidence>
<dbReference type="Gene3D" id="1.20.5.1160">
    <property type="entry name" value="Vasodilator-stimulated phosphoprotein"/>
    <property type="match status" value="1"/>
</dbReference>
<feature type="compositionally biased region" description="Polar residues" evidence="4">
    <location>
        <begin position="7"/>
        <end position="17"/>
    </location>
</feature>
<sequence>MTKTENENQVSQSPTLGTRTSPFNNSSSTRTSNSSSTNFRSEIKIDSHANGTSASFGARTTYHSGKGSYAIGSGLPSSDGDGAMSIRRTRERDNKNFAELNDTFANYIENVRFLAAQNQSLTKEYDLLTIGLSEDVKSLEGVYTSRLQKAEDLVKGTNRQKMEIEIEIGKQRQELDAIRKKYEDALNIHKSTENEIDVTLVQLSTVESEIALFKRRIEILETTTTARLNREKDRIRSELERANIALEQATQECADHRSHLQKYVAETEKITNHNKTHDKAFIGMQIRMLRGMSPEDREFFKRELAKAIREIRAKCEYVNEQHRTEMESKYWALVQEMQKDAIEDHKKQEIRLMEVNELEISLNSYQKKFSEINSQKSLLMSQESDQNYAQKEYERLYNAEVQDRLTEYHTLEEECAALKKQLDSLPTMDDLKREIKRYSSILESEESRVDRRQHAHAKARYSRENDASVTTIKQKNAMGVQVAEIEHDASRGDVLIREDNIGRYIILENTDTSNEKALSEWVLKRHVDNNPEIVFQLPKDFVLKPGKSVKIWARNKGGANNPPDELIWNDGDSFGMGSNVKIILTDRDGNVRATRNRGFDKKQIGGDSVMV</sequence>
<dbReference type="GO" id="GO:0005882">
    <property type="term" value="C:intermediate filament"/>
    <property type="evidence" value="ECO:0007669"/>
    <property type="project" value="UniProtKB-KW"/>
</dbReference>
<feature type="region of interest" description="Disordered" evidence="4">
    <location>
        <begin position="1"/>
        <end position="44"/>
    </location>
</feature>
<dbReference type="PANTHER" id="PTHR45721">
    <property type="entry name" value="LAMIN DM0-RELATED"/>
    <property type="match status" value="1"/>
</dbReference>
<dbReference type="Pfam" id="PF00932">
    <property type="entry name" value="LTD"/>
    <property type="match status" value="1"/>
</dbReference>
<dbReference type="GO" id="GO:0005652">
    <property type="term" value="C:nuclear lamina"/>
    <property type="evidence" value="ECO:0007669"/>
    <property type="project" value="TreeGrafter"/>
</dbReference>
<dbReference type="GO" id="GO:0006998">
    <property type="term" value="P:nuclear envelope organization"/>
    <property type="evidence" value="ECO:0007669"/>
    <property type="project" value="TreeGrafter"/>
</dbReference>
<name>A0A914WF76_9BILA</name>
<feature type="coiled-coil region" evidence="3">
    <location>
        <begin position="147"/>
        <end position="266"/>
    </location>
</feature>
<dbReference type="AlphaFoldDB" id="A0A914WF76"/>
<keyword evidence="6" id="KW-1185">Reference proteome</keyword>
<feature type="coiled-coil region" evidence="3">
    <location>
        <begin position="401"/>
        <end position="448"/>
    </location>
</feature>
<evidence type="ECO:0000259" key="5">
    <source>
        <dbReference type="PROSITE" id="PS51841"/>
    </source>
</evidence>
<proteinExistence type="predicted"/>
<feature type="compositionally biased region" description="Low complexity" evidence="4">
    <location>
        <begin position="18"/>
        <end position="40"/>
    </location>
</feature>
<dbReference type="GO" id="GO:0005200">
    <property type="term" value="F:structural constituent of cytoskeleton"/>
    <property type="evidence" value="ECO:0007669"/>
    <property type="project" value="TreeGrafter"/>
</dbReference>
<dbReference type="Gene3D" id="2.60.40.1260">
    <property type="entry name" value="Lamin Tail domain"/>
    <property type="match status" value="1"/>
</dbReference>
<dbReference type="SUPFAM" id="SSF74853">
    <property type="entry name" value="Lamin A/C globular tail domain"/>
    <property type="match status" value="1"/>
</dbReference>
<keyword evidence="2 3" id="KW-0175">Coiled coil</keyword>
<accession>A0A914WF76</accession>
<reference evidence="7" key="1">
    <citation type="submission" date="2022-11" db="UniProtKB">
        <authorList>
            <consortium name="WormBaseParasite"/>
        </authorList>
    </citation>
    <scope>IDENTIFICATION</scope>
</reference>
<dbReference type="Proteomes" id="UP000887566">
    <property type="component" value="Unplaced"/>
</dbReference>
<dbReference type="InterPro" id="IPR039008">
    <property type="entry name" value="IF_rod_dom"/>
</dbReference>
<evidence type="ECO:0000313" key="6">
    <source>
        <dbReference type="Proteomes" id="UP000887566"/>
    </source>
</evidence>
<dbReference type="Pfam" id="PF00038">
    <property type="entry name" value="Filament"/>
    <property type="match status" value="1"/>
</dbReference>
<evidence type="ECO:0000256" key="4">
    <source>
        <dbReference type="SAM" id="MobiDB-lite"/>
    </source>
</evidence>
<dbReference type="PROSITE" id="PS51841">
    <property type="entry name" value="LTD"/>
    <property type="match status" value="1"/>
</dbReference>
<dbReference type="WBParaSite" id="PSAMB.scaffold385size53683.g5250.t1">
    <property type="protein sequence ID" value="PSAMB.scaffold385size53683.g5250.t1"/>
    <property type="gene ID" value="PSAMB.scaffold385size53683.g5250"/>
</dbReference>
<dbReference type="PANTHER" id="PTHR45721:SF12">
    <property type="entry name" value="INTERMEDIATE FILAMENT PROTEIN IFA-1"/>
    <property type="match status" value="1"/>
</dbReference>
<feature type="domain" description="LTD" evidence="5">
    <location>
        <begin position="466"/>
        <end position="599"/>
    </location>
</feature>